<dbReference type="EMBL" id="KV748930">
    <property type="protein sequence ID" value="OCL12076.1"/>
    <property type="molecule type" value="Genomic_DNA"/>
</dbReference>
<accession>A0A8E2F7N6</accession>
<dbReference type="InterPro" id="IPR027434">
    <property type="entry name" value="Homing_endonucl"/>
</dbReference>
<dbReference type="OrthoDB" id="5426474at2759"/>
<reference evidence="2 3" key="1">
    <citation type="journal article" date="2016" name="Nat. Commun.">
        <title>Ectomycorrhizal ecology is imprinted in the genome of the dominant symbiotic fungus Cenococcum geophilum.</title>
        <authorList>
            <consortium name="DOE Joint Genome Institute"/>
            <person name="Peter M."/>
            <person name="Kohler A."/>
            <person name="Ohm R.A."/>
            <person name="Kuo A."/>
            <person name="Krutzmann J."/>
            <person name="Morin E."/>
            <person name="Arend M."/>
            <person name="Barry K.W."/>
            <person name="Binder M."/>
            <person name="Choi C."/>
            <person name="Clum A."/>
            <person name="Copeland A."/>
            <person name="Grisel N."/>
            <person name="Haridas S."/>
            <person name="Kipfer T."/>
            <person name="LaButti K."/>
            <person name="Lindquist E."/>
            <person name="Lipzen A."/>
            <person name="Maire R."/>
            <person name="Meier B."/>
            <person name="Mihaltcheva S."/>
            <person name="Molinier V."/>
            <person name="Murat C."/>
            <person name="Poggeler S."/>
            <person name="Quandt C.A."/>
            <person name="Sperisen C."/>
            <person name="Tritt A."/>
            <person name="Tisserant E."/>
            <person name="Crous P.W."/>
            <person name="Henrissat B."/>
            <person name="Nehls U."/>
            <person name="Egli S."/>
            <person name="Spatafora J.W."/>
            <person name="Grigoriev I.V."/>
            <person name="Martin F.M."/>
        </authorList>
    </citation>
    <scope>NUCLEOTIDE SEQUENCE [LARGE SCALE GENOMIC DNA]</scope>
    <source>
        <strain evidence="2 3">CBS 207.34</strain>
    </source>
</reference>
<sequence length="229" mass="26568">MIFFMVMPALIGGFDSKIEEPKLRLKLGAYLAGLIEADGSFAIHDKDSKAKRYLPKILIVFSLNDSPLAEKLMSIIKVGKFFYNINIEPLAGFTDGDGNFSINLVDRKKKGAITTKRVQVFFRIELRQNYHRYCSVEQGTRYLEVNLYSRSREQNDKIFYSYMVVSHNIQSHTKVIEYFDRYPLHVVQEITLRAGKPLIVEDILEIEKIKAQFNKKRTQFDFSHLDSIV</sequence>
<dbReference type="SUPFAM" id="SSF55608">
    <property type="entry name" value="Homing endonucleases"/>
    <property type="match status" value="2"/>
</dbReference>
<protein>
    <recommendedName>
        <fullName evidence="1">Homing endonuclease LAGLIDADG domain-containing protein</fullName>
    </recommendedName>
</protein>
<dbReference type="PANTHER" id="PTHR36181:SF6">
    <property type="entry name" value="INTRON-ENCODED LAGLIDADG ENDONUCLEASE FAMILY PROTEIN"/>
    <property type="match status" value="1"/>
</dbReference>
<gene>
    <name evidence="2" type="ORF">AOQ84DRAFT_395890</name>
</gene>
<dbReference type="GO" id="GO:0005739">
    <property type="term" value="C:mitochondrion"/>
    <property type="evidence" value="ECO:0007669"/>
    <property type="project" value="UniProtKB-ARBA"/>
</dbReference>
<evidence type="ECO:0000313" key="3">
    <source>
        <dbReference type="Proteomes" id="UP000250140"/>
    </source>
</evidence>
<feature type="domain" description="Homing endonuclease LAGLIDADG" evidence="1">
    <location>
        <begin position="90"/>
        <end position="185"/>
    </location>
</feature>
<dbReference type="AlphaFoldDB" id="A0A8E2F7N6"/>
<dbReference type="InterPro" id="IPR051289">
    <property type="entry name" value="LAGLIDADG_Endonuclease"/>
</dbReference>
<dbReference type="Gene3D" id="3.10.28.10">
    <property type="entry name" value="Homing endonucleases"/>
    <property type="match status" value="2"/>
</dbReference>
<dbReference type="Pfam" id="PF00961">
    <property type="entry name" value="LAGLIDADG_1"/>
    <property type="match status" value="2"/>
</dbReference>
<name>A0A8E2F7N6_9PEZI</name>
<organism evidence="2 3">
    <name type="scientific">Glonium stellatum</name>
    <dbReference type="NCBI Taxonomy" id="574774"/>
    <lineage>
        <taxon>Eukaryota</taxon>
        <taxon>Fungi</taxon>
        <taxon>Dikarya</taxon>
        <taxon>Ascomycota</taxon>
        <taxon>Pezizomycotina</taxon>
        <taxon>Dothideomycetes</taxon>
        <taxon>Pleosporomycetidae</taxon>
        <taxon>Gloniales</taxon>
        <taxon>Gloniaceae</taxon>
        <taxon>Glonium</taxon>
    </lineage>
</organism>
<dbReference type="InterPro" id="IPR004860">
    <property type="entry name" value="LAGLIDADG_dom"/>
</dbReference>
<evidence type="ECO:0000259" key="1">
    <source>
        <dbReference type="Pfam" id="PF00961"/>
    </source>
</evidence>
<feature type="domain" description="Homing endonuclease LAGLIDADG" evidence="1">
    <location>
        <begin position="31"/>
        <end position="83"/>
    </location>
</feature>
<dbReference type="PANTHER" id="PTHR36181">
    <property type="entry name" value="INTRON-ENCODED ENDONUCLEASE AI3-RELATED"/>
    <property type="match status" value="1"/>
</dbReference>
<dbReference type="GO" id="GO:0004519">
    <property type="term" value="F:endonuclease activity"/>
    <property type="evidence" value="ECO:0007669"/>
    <property type="project" value="InterPro"/>
</dbReference>
<dbReference type="Proteomes" id="UP000250140">
    <property type="component" value="Unassembled WGS sequence"/>
</dbReference>
<keyword evidence="3" id="KW-1185">Reference proteome</keyword>
<evidence type="ECO:0000313" key="2">
    <source>
        <dbReference type="EMBL" id="OCL12076.1"/>
    </source>
</evidence>
<proteinExistence type="predicted"/>